<proteinExistence type="predicted"/>
<evidence type="ECO:0000313" key="2">
    <source>
        <dbReference type="Proteomes" id="UP001285441"/>
    </source>
</evidence>
<gene>
    <name evidence="1" type="ORF">B0H63DRAFT_161276</name>
</gene>
<dbReference type="EMBL" id="JAULSW010000003">
    <property type="protein sequence ID" value="KAK3387605.1"/>
    <property type="molecule type" value="Genomic_DNA"/>
</dbReference>
<accession>A0AAE0NU09</accession>
<name>A0AAE0NU09_9PEZI</name>
<sequence length="149" mass="16443">MSSKTRRCLDFPKPYIIKYPLCWTRCLLSTPLYVVASLFPAKTPLCWPSFPSEDKYDTSFLSGRLGCFFVCRSRPCPAVTVCVHSTLRGLIHAKQDHVDCKDSCPSSPGQRPSTQNPATVMGAKFVLGGMKLFPFCAMTADSHSLLMAA</sequence>
<reference evidence="1" key="1">
    <citation type="journal article" date="2023" name="Mol. Phylogenet. Evol.">
        <title>Genome-scale phylogeny and comparative genomics of the fungal order Sordariales.</title>
        <authorList>
            <person name="Hensen N."/>
            <person name="Bonometti L."/>
            <person name="Westerberg I."/>
            <person name="Brannstrom I.O."/>
            <person name="Guillou S."/>
            <person name="Cros-Aarteil S."/>
            <person name="Calhoun S."/>
            <person name="Haridas S."/>
            <person name="Kuo A."/>
            <person name="Mondo S."/>
            <person name="Pangilinan J."/>
            <person name="Riley R."/>
            <person name="LaButti K."/>
            <person name="Andreopoulos B."/>
            <person name="Lipzen A."/>
            <person name="Chen C."/>
            <person name="Yan M."/>
            <person name="Daum C."/>
            <person name="Ng V."/>
            <person name="Clum A."/>
            <person name="Steindorff A."/>
            <person name="Ohm R.A."/>
            <person name="Martin F."/>
            <person name="Silar P."/>
            <person name="Natvig D.O."/>
            <person name="Lalanne C."/>
            <person name="Gautier V."/>
            <person name="Ament-Velasquez S.L."/>
            <person name="Kruys A."/>
            <person name="Hutchinson M.I."/>
            <person name="Powell A.J."/>
            <person name="Barry K."/>
            <person name="Miller A.N."/>
            <person name="Grigoriev I.V."/>
            <person name="Debuchy R."/>
            <person name="Gladieux P."/>
            <person name="Hiltunen Thoren M."/>
            <person name="Johannesson H."/>
        </authorList>
    </citation>
    <scope>NUCLEOTIDE SEQUENCE</scope>
    <source>
        <strain evidence="1">CBS 232.78</strain>
    </source>
</reference>
<evidence type="ECO:0000313" key="1">
    <source>
        <dbReference type="EMBL" id="KAK3387605.1"/>
    </source>
</evidence>
<reference evidence="1" key="2">
    <citation type="submission" date="2023-06" db="EMBL/GenBank/DDBJ databases">
        <authorList>
            <consortium name="Lawrence Berkeley National Laboratory"/>
            <person name="Haridas S."/>
            <person name="Hensen N."/>
            <person name="Bonometti L."/>
            <person name="Westerberg I."/>
            <person name="Brannstrom I.O."/>
            <person name="Guillou S."/>
            <person name="Cros-Aarteil S."/>
            <person name="Calhoun S."/>
            <person name="Kuo A."/>
            <person name="Mondo S."/>
            <person name="Pangilinan J."/>
            <person name="Riley R."/>
            <person name="LaButti K."/>
            <person name="Andreopoulos B."/>
            <person name="Lipzen A."/>
            <person name="Chen C."/>
            <person name="Yanf M."/>
            <person name="Daum C."/>
            <person name="Ng V."/>
            <person name="Clum A."/>
            <person name="Steindorff A."/>
            <person name="Ohm R."/>
            <person name="Martin F."/>
            <person name="Silar P."/>
            <person name="Natvig D."/>
            <person name="Lalanne C."/>
            <person name="Gautier V."/>
            <person name="Ament-velasquez S.L."/>
            <person name="Kruys A."/>
            <person name="Hutchinson M.I."/>
            <person name="Powell A.J."/>
            <person name="Barry K."/>
            <person name="Miller A.N."/>
            <person name="Grigoriev I.V."/>
            <person name="Debuchy R."/>
            <person name="Gladieux P."/>
            <person name="Thoren M.H."/>
            <person name="Johannesson H."/>
        </authorList>
    </citation>
    <scope>NUCLEOTIDE SEQUENCE</scope>
    <source>
        <strain evidence="1">CBS 232.78</strain>
    </source>
</reference>
<dbReference type="Proteomes" id="UP001285441">
    <property type="component" value="Unassembled WGS sequence"/>
</dbReference>
<keyword evidence="2" id="KW-1185">Reference proteome</keyword>
<protein>
    <submittedName>
        <fullName evidence="1">Uncharacterized protein</fullName>
    </submittedName>
</protein>
<organism evidence="1 2">
    <name type="scientific">Podospora didyma</name>
    <dbReference type="NCBI Taxonomy" id="330526"/>
    <lineage>
        <taxon>Eukaryota</taxon>
        <taxon>Fungi</taxon>
        <taxon>Dikarya</taxon>
        <taxon>Ascomycota</taxon>
        <taxon>Pezizomycotina</taxon>
        <taxon>Sordariomycetes</taxon>
        <taxon>Sordariomycetidae</taxon>
        <taxon>Sordariales</taxon>
        <taxon>Podosporaceae</taxon>
        <taxon>Podospora</taxon>
    </lineage>
</organism>
<dbReference type="AlphaFoldDB" id="A0AAE0NU09"/>
<comment type="caution">
    <text evidence="1">The sequence shown here is derived from an EMBL/GenBank/DDBJ whole genome shotgun (WGS) entry which is preliminary data.</text>
</comment>